<organism evidence="2 3">
    <name type="scientific">Streptosporangium saharense</name>
    <dbReference type="NCBI Taxonomy" id="1706840"/>
    <lineage>
        <taxon>Bacteria</taxon>
        <taxon>Bacillati</taxon>
        <taxon>Actinomycetota</taxon>
        <taxon>Actinomycetes</taxon>
        <taxon>Streptosporangiales</taxon>
        <taxon>Streptosporangiaceae</taxon>
        <taxon>Streptosporangium</taxon>
    </lineage>
</organism>
<dbReference type="CDD" id="cd06259">
    <property type="entry name" value="YdcF-like"/>
    <property type="match status" value="1"/>
</dbReference>
<name>A0A7W7VPR0_9ACTN</name>
<dbReference type="Proteomes" id="UP000552644">
    <property type="component" value="Unassembled WGS sequence"/>
</dbReference>
<sequence length="199" mass="22417">MSDDTDDEQIPAVTAFVDTAAPPPDEPTAHLIFGTYQTQPAEIAAERYYRGLAPLIIATGGVNRHNGVVEGTMFHRLLLERDVPEAAIRYEDRSANTWQNVEFALPLLHEALESGLTITAICKWYHRRAVHILKTLAPEIGALHVITWDPIYAGQPVTRTDWPHIPDGRRRVIREWQEVPRRVAEGSFTDAKIIDGAWH</sequence>
<keyword evidence="3" id="KW-1185">Reference proteome</keyword>
<dbReference type="PANTHER" id="PTHR30336:SF20">
    <property type="entry name" value="DUF218 DOMAIN-CONTAINING PROTEIN"/>
    <property type="match status" value="1"/>
</dbReference>
<proteinExistence type="predicted"/>
<reference evidence="2 3" key="1">
    <citation type="submission" date="2020-08" db="EMBL/GenBank/DDBJ databases">
        <title>Genomic Encyclopedia of Type Strains, Phase III (KMG-III): the genomes of soil and plant-associated and newly described type strains.</title>
        <authorList>
            <person name="Whitman W."/>
        </authorList>
    </citation>
    <scope>NUCLEOTIDE SEQUENCE [LARGE SCALE GENOMIC DNA]</scope>
    <source>
        <strain evidence="2 3">CECT 8840</strain>
    </source>
</reference>
<dbReference type="AlphaFoldDB" id="A0A7W7VPR0"/>
<dbReference type="PANTHER" id="PTHR30336">
    <property type="entry name" value="INNER MEMBRANE PROTEIN, PROBABLE PERMEASE"/>
    <property type="match status" value="1"/>
</dbReference>
<accession>A0A7W7VPR0</accession>
<evidence type="ECO:0000259" key="1">
    <source>
        <dbReference type="Pfam" id="PF02698"/>
    </source>
</evidence>
<evidence type="ECO:0000313" key="2">
    <source>
        <dbReference type="EMBL" id="MBB4917535.1"/>
    </source>
</evidence>
<evidence type="ECO:0000313" key="3">
    <source>
        <dbReference type="Proteomes" id="UP000552644"/>
    </source>
</evidence>
<comment type="caution">
    <text evidence="2">The sequence shown here is derived from an EMBL/GenBank/DDBJ whole genome shotgun (WGS) entry which is preliminary data.</text>
</comment>
<dbReference type="InterPro" id="IPR051599">
    <property type="entry name" value="Cell_Envelope_Assoc"/>
</dbReference>
<dbReference type="InterPro" id="IPR014729">
    <property type="entry name" value="Rossmann-like_a/b/a_fold"/>
</dbReference>
<dbReference type="EMBL" id="JACHJP010000004">
    <property type="protein sequence ID" value="MBB4917535.1"/>
    <property type="molecule type" value="Genomic_DNA"/>
</dbReference>
<protein>
    <recommendedName>
        <fullName evidence="1">DUF218 domain-containing protein</fullName>
    </recommendedName>
</protein>
<dbReference type="RefSeq" id="WP_184717815.1">
    <property type="nucleotide sequence ID" value="NZ_JACHJP010000004.1"/>
</dbReference>
<dbReference type="GO" id="GO:0005886">
    <property type="term" value="C:plasma membrane"/>
    <property type="evidence" value="ECO:0007669"/>
    <property type="project" value="TreeGrafter"/>
</dbReference>
<dbReference type="Gene3D" id="3.40.50.620">
    <property type="entry name" value="HUPs"/>
    <property type="match status" value="1"/>
</dbReference>
<dbReference type="InterPro" id="IPR003848">
    <property type="entry name" value="DUF218"/>
</dbReference>
<gene>
    <name evidence="2" type="ORF">FHS44_004643</name>
</gene>
<feature type="domain" description="DUF218" evidence="1">
    <location>
        <begin position="42"/>
        <end position="176"/>
    </location>
</feature>
<dbReference type="Pfam" id="PF02698">
    <property type="entry name" value="DUF218"/>
    <property type="match status" value="1"/>
</dbReference>